<reference evidence="2" key="1">
    <citation type="journal article" date="2014" name="Int. J. Syst. Evol. Microbiol.">
        <title>Complete genome sequence of Corynebacterium casei LMG S-19264T (=DSM 44701T), isolated from a smear-ripened cheese.</title>
        <authorList>
            <consortium name="US DOE Joint Genome Institute (JGI-PGF)"/>
            <person name="Walter F."/>
            <person name="Albersmeier A."/>
            <person name="Kalinowski J."/>
            <person name="Ruckert C."/>
        </authorList>
    </citation>
    <scope>NUCLEOTIDE SEQUENCE</scope>
    <source>
        <strain evidence="2">JCM 3172</strain>
    </source>
</reference>
<organism evidence="2 3">
    <name type="scientific">Streptomyces purpureus</name>
    <dbReference type="NCBI Taxonomy" id="1951"/>
    <lineage>
        <taxon>Bacteria</taxon>
        <taxon>Bacillati</taxon>
        <taxon>Actinomycetota</taxon>
        <taxon>Actinomycetes</taxon>
        <taxon>Kitasatosporales</taxon>
        <taxon>Streptomycetaceae</taxon>
        <taxon>Streptomyces</taxon>
    </lineage>
</organism>
<comment type="caution">
    <text evidence="2">The sequence shown here is derived from an EMBL/GenBank/DDBJ whole genome shotgun (WGS) entry which is preliminary data.</text>
</comment>
<dbReference type="RefSeq" id="WP_189201940.1">
    <property type="nucleotide sequence ID" value="NZ_JBHMBY010000040.1"/>
</dbReference>
<evidence type="ECO:0000259" key="1">
    <source>
        <dbReference type="Pfam" id="PF11575"/>
    </source>
</evidence>
<name>A0A918H2F8_9ACTN</name>
<dbReference type="AlphaFoldDB" id="A0A918H2F8"/>
<gene>
    <name evidence="2" type="ORF">GCM10014713_28570</name>
</gene>
<evidence type="ECO:0000313" key="3">
    <source>
        <dbReference type="Proteomes" id="UP000619486"/>
    </source>
</evidence>
<reference evidence="2" key="2">
    <citation type="submission" date="2020-09" db="EMBL/GenBank/DDBJ databases">
        <authorList>
            <person name="Sun Q."/>
            <person name="Ohkuma M."/>
        </authorList>
    </citation>
    <scope>NUCLEOTIDE SEQUENCE</scope>
    <source>
        <strain evidence="2">JCM 3172</strain>
    </source>
</reference>
<dbReference type="Pfam" id="PF11575">
    <property type="entry name" value="FhuF_C"/>
    <property type="match status" value="1"/>
</dbReference>
<proteinExistence type="predicted"/>
<evidence type="ECO:0000313" key="2">
    <source>
        <dbReference type="EMBL" id="GGT33313.1"/>
    </source>
</evidence>
<dbReference type="GO" id="GO:0051537">
    <property type="term" value="F:2 iron, 2 sulfur cluster binding"/>
    <property type="evidence" value="ECO:0007669"/>
    <property type="project" value="InterPro"/>
</dbReference>
<sequence>MVTVALTSDVLTRVSAIGPYFAVATGPRPEDGGTSQVEGSGGGFRPMTDLYTDPAALEECVRAVSGRLGTDQPRVAASTLHLGTASRLWSIALACATLTGQVPDLRPDRLWWRLPASGPLDLWLPDLRMVDREPHPALHHTVVVQNLTPLAAAVRRVSGVSPHVLRGNAASALIGAHRVLLAREPHTPFPVVPLVRALLDQPPLAGAGTYRATHTRPLAFQRRSCCLYYRVPGAGTCGDCVLNTKEKTS</sequence>
<accession>A0A918H2F8</accession>
<dbReference type="EMBL" id="BMQQ01000009">
    <property type="protein sequence ID" value="GGT33313.1"/>
    <property type="molecule type" value="Genomic_DNA"/>
</dbReference>
<protein>
    <recommendedName>
        <fullName evidence="1">Ferric siderophore reductase C-terminal domain-containing protein</fullName>
    </recommendedName>
</protein>
<dbReference type="Proteomes" id="UP000619486">
    <property type="component" value="Unassembled WGS sequence"/>
</dbReference>
<keyword evidence="3" id="KW-1185">Reference proteome</keyword>
<dbReference type="InterPro" id="IPR024726">
    <property type="entry name" value="FhuF_C"/>
</dbReference>
<feature type="domain" description="Ferric siderophore reductase C-terminal" evidence="1">
    <location>
        <begin position="222"/>
        <end position="242"/>
    </location>
</feature>